<evidence type="ECO:0000313" key="2">
    <source>
        <dbReference type="Proteomes" id="UP000054549"/>
    </source>
</evidence>
<dbReference type="InterPro" id="IPR052811">
    <property type="entry name" value="Glucose_resp_signaling"/>
</dbReference>
<sequence>MRPSQDVQFDIAAFFESFVRLWLVLTDNKTSQWVEAAIAADKFEAEGHGTAHLSPISVLQELEWADTYQEARFLTSLSKVACFLPLGSIRSGAARPSQRESTCSAARWKVFFSPKCQLVVVTREKRVEPFNFRPETCVKLNNIEGTRKLMDGMYNQIQADRVAEVLEHSAPLPIVIVEGPIPVDGGTLSKLDTFITLGNEEWAIDEDNLRIRESEM</sequence>
<accession>A0A0C2VYW7</accession>
<gene>
    <name evidence="1" type="ORF">M378DRAFT_19301</name>
</gene>
<dbReference type="PANTHER" id="PTHR47263">
    <property type="entry name" value="ADENYLATE CYCLASE ACTIVATION PROTEIN GIT1"/>
    <property type="match status" value="1"/>
</dbReference>
<proteinExistence type="predicted"/>
<dbReference type="Gene3D" id="1.10.357.50">
    <property type="match status" value="1"/>
</dbReference>
<dbReference type="OrthoDB" id="2015333at2759"/>
<dbReference type="HOGENOM" id="CLU_1277332_0_0_1"/>
<name>A0A0C2VYW7_AMAMK</name>
<dbReference type="STRING" id="946122.A0A0C2VYW7"/>
<dbReference type="EMBL" id="KN819035">
    <property type="protein sequence ID" value="KIL54007.1"/>
    <property type="molecule type" value="Genomic_DNA"/>
</dbReference>
<dbReference type="AlphaFoldDB" id="A0A0C2VYW7"/>
<evidence type="ECO:0000313" key="1">
    <source>
        <dbReference type="EMBL" id="KIL54007.1"/>
    </source>
</evidence>
<dbReference type="InParanoid" id="A0A0C2VYW7"/>
<organism evidence="1 2">
    <name type="scientific">Amanita muscaria (strain Koide BX008)</name>
    <dbReference type="NCBI Taxonomy" id="946122"/>
    <lineage>
        <taxon>Eukaryota</taxon>
        <taxon>Fungi</taxon>
        <taxon>Dikarya</taxon>
        <taxon>Basidiomycota</taxon>
        <taxon>Agaricomycotina</taxon>
        <taxon>Agaricomycetes</taxon>
        <taxon>Agaricomycetidae</taxon>
        <taxon>Agaricales</taxon>
        <taxon>Pluteineae</taxon>
        <taxon>Amanitaceae</taxon>
        <taxon>Amanita</taxon>
    </lineage>
</organism>
<dbReference type="PANTHER" id="PTHR47263:SF1">
    <property type="entry name" value="C2 DOMAIN PROTEIN (AFU_ORTHOLOGUE AFUA_7G02350)"/>
    <property type="match status" value="1"/>
</dbReference>
<reference evidence="1 2" key="1">
    <citation type="submission" date="2014-04" db="EMBL/GenBank/DDBJ databases">
        <title>Evolutionary Origins and Diversification of the Mycorrhizal Mutualists.</title>
        <authorList>
            <consortium name="DOE Joint Genome Institute"/>
            <consortium name="Mycorrhizal Genomics Consortium"/>
            <person name="Kohler A."/>
            <person name="Kuo A."/>
            <person name="Nagy L.G."/>
            <person name="Floudas D."/>
            <person name="Copeland A."/>
            <person name="Barry K.W."/>
            <person name="Cichocki N."/>
            <person name="Veneault-Fourrey C."/>
            <person name="LaButti K."/>
            <person name="Lindquist E.A."/>
            <person name="Lipzen A."/>
            <person name="Lundell T."/>
            <person name="Morin E."/>
            <person name="Murat C."/>
            <person name="Riley R."/>
            <person name="Ohm R."/>
            <person name="Sun H."/>
            <person name="Tunlid A."/>
            <person name="Henrissat B."/>
            <person name="Grigoriev I.V."/>
            <person name="Hibbett D.S."/>
            <person name="Martin F."/>
        </authorList>
    </citation>
    <scope>NUCLEOTIDE SEQUENCE [LARGE SCALE GENOMIC DNA]</scope>
    <source>
        <strain evidence="1 2">Koide BX008</strain>
    </source>
</reference>
<keyword evidence="2" id="KW-1185">Reference proteome</keyword>
<protein>
    <submittedName>
        <fullName evidence="1">Uncharacterized protein</fullName>
    </submittedName>
</protein>
<dbReference type="Proteomes" id="UP000054549">
    <property type="component" value="Unassembled WGS sequence"/>
</dbReference>